<accession>A0A1I5VXK3</accession>
<reference evidence="1 2" key="1">
    <citation type="submission" date="2016-10" db="EMBL/GenBank/DDBJ databases">
        <authorList>
            <person name="de Groot N.N."/>
        </authorList>
    </citation>
    <scope>NUCLEOTIDE SEQUENCE [LARGE SCALE GENOMIC DNA]</scope>
    <source>
        <strain evidence="1 2">DSM 28286</strain>
    </source>
</reference>
<organism evidence="1 2">
    <name type="scientific">Parafilimonas terrae</name>
    <dbReference type="NCBI Taxonomy" id="1465490"/>
    <lineage>
        <taxon>Bacteria</taxon>
        <taxon>Pseudomonadati</taxon>
        <taxon>Bacteroidota</taxon>
        <taxon>Chitinophagia</taxon>
        <taxon>Chitinophagales</taxon>
        <taxon>Chitinophagaceae</taxon>
        <taxon>Parafilimonas</taxon>
    </lineage>
</organism>
<sequence>MTQPKEKISNNVQTNFNHSKEIAYWSKKFNISPAAFQKAFEQSGYSISKTLQLLQEQSN</sequence>
<dbReference type="Pfam" id="PF12244">
    <property type="entry name" value="DUF3606"/>
    <property type="match status" value="1"/>
</dbReference>
<evidence type="ECO:0000313" key="2">
    <source>
        <dbReference type="Proteomes" id="UP000199031"/>
    </source>
</evidence>
<dbReference type="AlphaFoldDB" id="A0A1I5VXK3"/>
<keyword evidence="2" id="KW-1185">Reference proteome</keyword>
<dbReference type="RefSeq" id="WP_090658120.1">
    <property type="nucleotide sequence ID" value="NZ_FOXQ01000005.1"/>
</dbReference>
<protein>
    <recommendedName>
        <fullName evidence="3">DUF3606 domain-containing protein</fullName>
    </recommendedName>
</protein>
<evidence type="ECO:0008006" key="3">
    <source>
        <dbReference type="Google" id="ProtNLM"/>
    </source>
</evidence>
<dbReference type="OrthoDB" id="7030114at2"/>
<name>A0A1I5VXK3_9BACT</name>
<proteinExistence type="predicted"/>
<evidence type="ECO:0000313" key="1">
    <source>
        <dbReference type="EMBL" id="SFQ12181.1"/>
    </source>
</evidence>
<dbReference type="Proteomes" id="UP000199031">
    <property type="component" value="Unassembled WGS sequence"/>
</dbReference>
<dbReference type="STRING" id="1465490.SAMN05444277_105247"/>
<dbReference type="EMBL" id="FOXQ01000005">
    <property type="protein sequence ID" value="SFQ12181.1"/>
    <property type="molecule type" value="Genomic_DNA"/>
</dbReference>
<dbReference type="InterPro" id="IPR022037">
    <property type="entry name" value="DUF3606"/>
</dbReference>
<gene>
    <name evidence="1" type="ORF">SAMN05444277_105247</name>
</gene>